<dbReference type="GO" id="GO:0000272">
    <property type="term" value="P:polysaccharide catabolic process"/>
    <property type="evidence" value="ECO:0007669"/>
    <property type="project" value="UniProtKB-KW"/>
</dbReference>
<dbReference type="EC" id="3.2.1.14" evidence="3"/>
<dbReference type="InterPro" id="IPR011583">
    <property type="entry name" value="Chitinase_II/V-like_cat"/>
</dbReference>
<comment type="similarity">
    <text evidence="2">Belongs to the glycosyl hydrolase 18 family. Chitinase class V subfamily.</text>
</comment>
<evidence type="ECO:0000256" key="2">
    <source>
        <dbReference type="ARBA" id="ARBA00008682"/>
    </source>
</evidence>
<comment type="catalytic activity">
    <reaction evidence="1">
        <text>Random endo-hydrolysis of N-acetyl-beta-D-glucosaminide (1-&gt;4)-beta-linkages in chitin and chitodextrins.</text>
        <dbReference type="EC" id="3.2.1.14"/>
    </reaction>
</comment>
<evidence type="ECO:0000256" key="4">
    <source>
        <dbReference type="ARBA" id="ARBA00022669"/>
    </source>
</evidence>
<dbReference type="InterPro" id="IPR036861">
    <property type="entry name" value="Endochitinase-like_sf"/>
</dbReference>
<evidence type="ECO:0000256" key="1">
    <source>
        <dbReference type="ARBA" id="ARBA00000822"/>
    </source>
</evidence>
<keyword evidence="7" id="KW-0843">Virulence</keyword>
<dbReference type="SMART" id="SM00636">
    <property type="entry name" value="Glyco_18"/>
    <property type="match status" value="1"/>
</dbReference>
<evidence type="ECO:0000256" key="11">
    <source>
        <dbReference type="PROSITE-ProRule" id="PRU00261"/>
    </source>
</evidence>
<evidence type="ECO:0000256" key="7">
    <source>
        <dbReference type="ARBA" id="ARBA00023026"/>
    </source>
</evidence>
<dbReference type="PANTHER" id="PTHR47700:SF2">
    <property type="entry name" value="CHITINASE"/>
    <property type="match status" value="1"/>
</dbReference>
<dbReference type="Proteomes" id="UP000223968">
    <property type="component" value="Unassembled WGS sequence"/>
</dbReference>
<feature type="disulfide bond" evidence="11">
    <location>
        <begin position="177"/>
        <end position="181"/>
    </location>
</feature>
<dbReference type="InterPro" id="IPR001579">
    <property type="entry name" value="Glyco_hydro_18_chit_AS"/>
</dbReference>
<keyword evidence="10" id="KW-0624">Polysaccharide degradation</keyword>
<keyword evidence="18" id="KW-1185">Reference proteome</keyword>
<dbReference type="GO" id="GO:0008843">
    <property type="term" value="F:endochitinase activity"/>
    <property type="evidence" value="ECO:0007669"/>
    <property type="project" value="UniProtKB-EC"/>
</dbReference>
<evidence type="ECO:0000256" key="8">
    <source>
        <dbReference type="ARBA" id="ARBA00023277"/>
    </source>
</evidence>
<keyword evidence="13" id="KW-0732">Signal</keyword>
<dbReference type="SMART" id="SM00257">
    <property type="entry name" value="LysM"/>
    <property type="match status" value="1"/>
</dbReference>
<dbReference type="PROSITE" id="PS01095">
    <property type="entry name" value="GH18_1"/>
    <property type="match status" value="1"/>
</dbReference>
<evidence type="ECO:0000259" key="16">
    <source>
        <dbReference type="PROSITE" id="PS51910"/>
    </source>
</evidence>
<dbReference type="SUPFAM" id="SSF54556">
    <property type="entry name" value="Chitinase insertion domain"/>
    <property type="match status" value="1"/>
</dbReference>
<dbReference type="Gene3D" id="3.30.60.10">
    <property type="entry name" value="Endochitinase-like"/>
    <property type="match status" value="1"/>
</dbReference>
<keyword evidence="6" id="KW-0146">Chitin degradation</keyword>
<dbReference type="SUPFAM" id="SSF51445">
    <property type="entry name" value="(Trans)glycosidases"/>
    <property type="match status" value="1"/>
</dbReference>
<dbReference type="SUPFAM" id="SSF54106">
    <property type="entry name" value="LysM domain"/>
    <property type="match status" value="1"/>
</dbReference>
<feature type="domain" description="LysM" evidence="15">
    <location>
        <begin position="54"/>
        <end position="102"/>
    </location>
</feature>
<reference evidence="17 18" key="1">
    <citation type="submission" date="2017-10" db="EMBL/GenBank/DDBJ databases">
        <title>Comparative genomics in systemic dimorphic fungi from Ajellomycetaceae.</title>
        <authorList>
            <person name="Munoz J.F."/>
            <person name="Mcewen J.G."/>
            <person name="Clay O.K."/>
            <person name="Cuomo C.A."/>
        </authorList>
    </citation>
    <scope>NUCLEOTIDE SEQUENCE [LARGE SCALE GENOMIC DNA]</scope>
    <source>
        <strain evidence="17 18">UAMH5409</strain>
    </source>
</reference>
<evidence type="ECO:0000313" key="18">
    <source>
        <dbReference type="Proteomes" id="UP000223968"/>
    </source>
</evidence>
<dbReference type="OrthoDB" id="4169865at2759"/>
<dbReference type="Pfam" id="PF01476">
    <property type="entry name" value="LysM"/>
    <property type="match status" value="1"/>
</dbReference>
<dbReference type="InterPro" id="IPR018392">
    <property type="entry name" value="LysM"/>
</dbReference>
<dbReference type="SUPFAM" id="SSF57016">
    <property type="entry name" value="Plant lectins/antimicrobial peptides"/>
    <property type="match status" value="1"/>
</dbReference>
<dbReference type="InterPro" id="IPR001002">
    <property type="entry name" value="Chitin-bd_1"/>
</dbReference>
<dbReference type="AlphaFoldDB" id="A0A2B7XDU4"/>
<evidence type="ECO:0000259" key="14">
    <source>
        <dbReference type="PROSITE" id="PS50941"/>
    </source>
</evidence>
<feature type="disulfide bond" evidence="11">
    <location>
        <begin position="145"/>
        <end position="159"/>
    </location>
</feature>
<name>A0A2B7XDU4_9EURO</name>
<dbReference type="InterPro" id="IPR029070">
    <property type="entry name" value="Chitinase_insertion_sf"/>
</dbReference>
<dbReference type="STRING" id="1447875.A0A2B7XDU4"/>
<dbReference type="GO" id="GO:0008061">
    <property type="term" value="F:chitin binding"/>
    <property type="evidence" value="ECO:0007669"/>
    <property type="project" value="UniProtKB-UniRule"/>
</dbReference>
<keyword evidence="4 11" id="KW-0147">Chitin-binding</keyword>
<dbReference type="PANTHER" id="PTHR47700">
    <property type="entry name" value="V CHITINASE, PUTATIVE (AFU_ORTHOLOGUE AFUA_6G13720)-RELATED"/>
    <property type="match status" value="1"/>
</dbReference>
<dbReference type="GO" id="GO:0006032">
    <property type="term" value="P:chitin catabolic process"/>
    <property type="evidence" value="ECO:0007669"/>
    <property type="project" value="UniProtKB-KW"/>
</dbReference>
<dbReference type="Gene3D" id="3.10.50.10">
    <property type="match status" value="1"/>
</dbReference>
<feature type="domain" description="Chitin-binding type-1" evidence="14">
    <location>
        <begin position="115"/>
        <end position="183"/>
    </location>
</feature>
<evidence type="ECO:0000256" key="9">
    <source>
        <dbReference type="ARBA" id="ARBA00023295"/>
    </source>
</evidence>
<comment type="caution">
    <text evidence="17">The sequence shown here is derived from an EMBL/GenBank/DDBJ whole genome shotgun (WGS) entry which is preliminary data.</text>
</comment>
<keyword evidence="11" id="KW-1015">Disulfide bond</keyword>
<dbReference type="PROSITE" id="PS51910">
    <property type="entry name" value="GH18_2"/>
    <property type="match status" value="1"/>
</dbReference>
<evidence type="ECO:0000256" key="13">
    <source>
        <dbReference type="SAM" id="SignalP"/>
    </source>
</evidence>
<evidence type="ECO:0000259" key="15">
    <source>
        <dbReference type="PROSITE" id="PS51782"/>
    </source>
</evidence>
<keyword evidence="5 12" id="KW-0378">Hydrolase</keyword>
<evidence type="ECO:0000256" key="12">
    <source>
        <dbReference type="RuleBase" id="RU000489"/>
    </source>
</evidence>
<protein>
    <recommendedName>
        <fullName evidence="3">chitinase</fullName>
        <ecNumber evidence="3">3.2.1.14</ecNumber>
    </recommendedName>
</protein>
<evidence type="ECO:0000256" key="5">
    <source>
        <dbReference type="ARBA" id="ARBA00022801"/>
    </source>
</evidence>
<feature type="chain" id="PRO_5013038631" description="chitinase" evidence="13">
    <location>
        <begin position="17"/>
        <end position="476"/>
    </location>
</feature>
<dbReference type="Gene3D" id="3.20.20.80">
    <property type="entry name" value="Glycosidases"/>
    <property type="match status" value="1"/>
</dbReference>
<dbReference type="PROSITE" id="PS51782">
    <property type="entry name" value="LYSM"/>
    <property type="match status" value="1"/>
</dbReference>
<dbReference type="PROSITE" id="PS50941">
    <property type="entry name" value="CHIT_BIND_I_2"/>
    <property type="match status" value="1"/>
</dbReference>
<keyword evidence="8" id="KW-0119">Carbohydrate metabolism</keyword>
<dbReference type="CDD" id="cd00118">
    <property type="entry name" value="LysM"/>
    <property type="match status" value="1"/>
</dbReference>
<evidence type="ECO:0000256" key="10">
    <source>
        <dbReference type="ARBA" id="ARBA00023326"/>
    </source>
</evidence>
<accession>A0A2B7XDU4</accession>
<dbReference type="Gene3D" id="3.10.350.10">
    <property type="entry name" value="LysM domain"/>
    <property type="match status" value="1"/>
</dbReference>
<keyword evidence="9 12" id="KW-0326">Glycosidase</keyword>
<evidence type="ECO:0000313" key="17">
    <source>
        <dbReference type="EMBL" id="PGH07080.1"/>
    </source>
</evidence>
<feature type="disulfide bond" evidence="11">
    <location>
        <begin position="140"/>
        <end position="152"/>
    </location>
</feature>
<dbReference type="Pfam" id="PF00704">
    <property type="entry name" value="Glyco_hydro_18"/>
    <property type="match status" value="1"/>
</dbReference>
<dbReference type="InterPro" id="IPR017853">
    <property type="entry name" value="GH"/>
</dbReference>
<gene>
    <name evidence="17" type="ORF">AJ79_06358</name>
</gene>
<dbReference type="CDD" id="cd00035">
    <property type="entry name" value="ChtBD1"/>
    <property type="match status" value="1"/>
</dbReference>
<dbReference type="InterPro" id="IPR053214">
    <property type="entry name" value="LysM12-like"/>
</dbReference>
<evidence type="ECO:0000256" key="3">
    <source>
        <dbReference type="ARBA" id="ARBA00012729"/>
    </source>
</evidence>
<evidence type="ECO:0000256" key="6">
    <source>
        <dbReference type="ARBA" id="ARBA00023024"/>
    </source>
</evidence>
<dbReference type="InterPro" id="IPR001223">
    <property type="entry name" value="Glyco_hydro18_cat"/>
</dbReference>
<organism evidence="17 18">
    <name type="scientific">Helicocarpus griseus UAMH5409</name>
    <dbReference type="NCBI Taxonomy" id="1447875"/>
    <lineage>
        <taxon>Eukaryota</taxon>
        <taxon>Fungi</taxon>
        <taxon>Dikarya</taxon>
        <taxon>Ascomycota</taxon>
        <taxon>Pezizomycotina</taxon>
        <taxon>Eurotiomycetes</taxon>
        <taxon>Eurotiomycetidae</taxon>
        <taxon>Onygenales</taxon>
        <taxon>Ajellomycetaceae</taxon>
        <taxon>Helicocarpus</taxon>
    </lineage>
</organism>
<feature type="signal peptide" evidence="13">
    <location>
        <begin position="1"/>
        <end position="16"/>
    </location>
</feature>
<sequence length="476" mass="50896">MAVLLLLLAVVYQGMTSPYSIRIPIFARHSSRVNTSAALLGPFAPEPSPDGSCATYTIASGDSCYALAGAYDLTIEELNSFNENTWAWNGCDLLFVDTIICLSSGTPPIPAPVSNAVCGPQVPGTAPPASGGDISGLNPCPLNACCNIWGQCGITEEFCIDTSTGAPGTAEPGSHGCISNCGTDIISSSAPEAFRKIADFEGYNLQWPCLHMDVSQTDSSFTHIQFAFATLTSDYQVVVSGSNDPYLAYEFEVFKGLKGVKRIVSFGGWAFSTDPSTYMIFRQGVTPENRQTLATNIANFIKSNGLDGVDIDWEYPGAPDIPGIPAGSPQGGLNYLEFLKDLRELLDDGMSLSLAVPASYWYLKAFPIDRISEVVDYIVFMTYDLHGLWDVGNAHSQEGCAAGNCLRRHINSTETERAMSMITKIVMGVTSYGRSFQMVDAGCTGPECTTEGNPNLGRCTATAGYLGDGEIQEIMA</sequence>
<dbReference type="InterPro" id="IPR036779">
    <property type="entry name" value="LysM_dom_sf"/>
</dbReference>
<comment type="caution">
    <text evidence="11">Lacks conserved residue(s) required for the propagation of feature annotation.</text>
</comment>
<feature type="domain" description="GH18" evidence="16">
    <location>
        <begin position="194"/>
        <end position="476"/>
    </location>
</feature>
<proteinExistence type="inferred from homology"/>
<dbReference type="EMBL" id="PDNB01000112">
    <property type="protein sequence ID" value="PGH07080.1"/>
    <property type="molecule type" value="Genomic_DNA"/>
</dbReference>